<comment type="domain">
    <text evidence="12">Comprises two domains: an N-terminal domain containing the nucleotidyltransferase activity and a C-terminal HD domain associated with both phosphodiesterase and phosphatase activities.</text>
</comment>
<dbReference type="GO" id="GO:0042245">
    <property type="term" value="P:RNA repair"/>
    <property type="evidence" value="ECO:0007669"/>
    <property type="project" value="UniProtKB-KW"/>
</dbReference>
<feature type="binding site" evidence="12">
    <location>
        <position position="138"/>
    </location>
    <ligand>
        <name>CTP</name>
        <dbReference type="ChEBI" id="CHEBI:37563"/>
    </ligand>
</feature>
<feature type="binding site" evidence="12">
    <location>
        <position position="23"/>
    </location>
    <ligand>
        <name>Mg(2+)</name>
        <dbReference type="ChEBI" id="CHEBI:18420"/>
    </ligand>
</feature>
<proteinExistence type="inferred from homology"/>
<comment type="caution">
    <text evidence="14">The sequence shown here is derived from an EMBL/GenBank/DDBJ whole genome shotgun (WGS) entry which is preliminary data.</text>
</comment>
<keyword evidence="4 12" id="KW-0548">Nucleotidyltransferase</keyword>
<evidence type="ECO:0000256" key="9">
    <source>
        <dbReference type="ARBA" id="ARBA00022840"/>
    </source>
</evidence>
<feature type="binding site" evidence="12">
    <location>
        <position position="141"/>
    </location>
    <ligand>
        <name>ATP</name>
        <dbReference type="ChEBI" id="CHEBI:30616"/>
    </ligand>
</feature>
<evidence type="ECO:0000256" key="5">
    <source>
        <dbReference type="ARBA" id="ARBA00022723"/>
    </source>
</evidence>
<dbReference type="NCBIfam" id="NF008137">
    <property type="entry name" value="PRK10885.1"/>
    <property type="match status" value="1"/>
</dbReference>
<dbReference type="PANTHER" id="PTHR47545:SF1">
    <property type="entry name" value="MULTIFUNCTIONAL CCA PROTEIN"/>
    <property type="match status" value="1"/>
</dbReference>
<dbReference type="GO" id="GO:0160016">
    <property type="term" value="F:CCACCA tRNA nucleotidyltransferase activity"/>
    <property type="evidence" value="ECO:0007669"/>
    <property type="project" value="RHEA"/>
</dbReference>
<evidence type="ECO:0000313" key="15">
    <source>
        <dbReference type="Proteomes" id="UP000288012"/>
    </source>
</evidence>
<dbReference type="InterPro" id="IPR012006">
    <property type="entry name" value="CCA_bact"/>
</dbReference>
<evidence type="ECO:0000256" key="8">
    <source>
        <dbReference type="ARBA" id="ARBA00022801"/>
    </source>
</evidence>
<dbReference type="GO" id="GO:0001680">
    <property type="term" value="P:tRNA 3'-terminal CCA addition"/>
    <property type="evidence" value="ECO:0007669"/>
    <property type="project" value="UniProtKB-UniRule"/>
</dbReference>
<dbReference type="GO" id="GO:0004810">
    <property type="term" value="F:CCA tRNA nucleotidyltransferase activity"/>
    <property type="evidence" value="ECO:0007669"/>
    <property type="project" value="UniProtKB-UniRule"/>
</dbReference>
<feature type="binding site" evidence="12">
    <location>
        <position position="138"/>
    </location>
    <ligand>
        <name>ATP</name>
        <dbReference type="ChEBI" id="CHEBI:30616"/>
    </ligand>
</feature>
<dbReference type="SUPFAM" id="SSF81891">
    <property type="entry name" value="Poly A polymerase C-terminal region-like"/>
    <property type="match status" value="1"/>
</dbReference>
<dbReference type="EMBL" id="RZGR01000004">
    <property type="protein sequence ID" value="RUQ90439.1"/>
    <property type="molecule type" value="Genomic_DNA"/>
</dbReference>
<comment type="catalytic activity">
    <reaction evidence="12">
        <text>a tRNA precursor + 2 CTP + ATP = a tRNA with a 3' CCA end + 3 diphosphate</text>
        <dbReference type="Rhea" id="RHEA:14433"/>
        <dbReference type="Rhea" id="RHEA-COMP:10465"/>
        <dbReference type="Rhea" id="RHEA-COMP:10468"/>
        <dbReference type="ChEBI" id="CHEBI:30616"/>
        <dbReference type="ChEBI" id="CHEBI:33019"/>
        <dbReference type="ChEBI" id="CHEBI:37563"/>
        <dbReference type="ChEBI" id="CHEBI:74896"/>
        <dbReference type="ChEBI" id="CHEBI:83071"/>
        <dbReference type="EC" id="2.7.7.72"/>
    </reaction>
</comment>
<name>A0A433JLZ0_9GAMM</name>
<dbReference type="Proteomes" id="UP000288012">
    <property type="component" value="Unassembled WGS sequence"/>
</dbReference>
<dbReference type="CDD" id="cd00077">
    <property type="entry name" value="HDc"/>
    <property type="match status" value="1"/>
</dbReference>
<keyword evidence="15" id="KW-1185">Reference proteome</keyword>
<dbReference type="PANTHER" id="PTHR47545">
    <property type="entry name" value="MULTIFUNCTIONAL CCA PROTEIN"/>
    <property type="match status" value="1"/>
</dbReference>
<evidence type="ECO:0000256" key="4">
    <source>
        <dbReference type="ARBA" id="ARBA00022695"/>
    </source>
</evidence>
<sequence length="414" mass="47566">MNVYLVGGAVRDRLLNSPIKERDWVVVGATPNEMQRQGFQQVGRDFPVFLHPQSKEEYALARKERKQAPGYYGFACDFSPEVTLEEDLARRDLTINAMAQDLTTGKIIDPYGGQDDLKNKILRHVSPAFVEDPVRVLRVARFAARYHHLGFHVANETRFLMYTMVKQGELNHLVPERVWQEWQRSLQEKNPEVFIETLRACGALPIVFPELHALFGVPNPQRYHAEIDSGIHTLMVLQACASLASEPEVRFAACVHDLGKARTPMQNWPAQHGHEKLGVPIIKSLCQRLRTPVNYRDLALLAARYHLHIHRFFELRANTIVLVLERADAFRRPELFKKLLKVCEADAKGKGHPDLQYPQAENWLYVLAECMKITAKEFVAQGYQGQAIKSAIHEQRVRRTQELLAHLSRKKYEK</sequence>
<dbReference type="AlphaFoldDB" id="A0A433JLZ0"/>
<dbReference type="GO" id="GO:0004112">
    <property type="term" value="F:cyclic-nucleotide phosphodiesterase activity"/>
    <property type="evidence" value="ECO:0007669"/>
    <property type="project" value="UniProtKB-UniRule"/>
</dbReference>
<keyword evidence="11 12" id="KW-0694">RNA-binding</keyword>
<feature type="binding site" evidence="12">
    <location>
        <position position="8"/>
    </location>
    <ligand>
        <name>ATP</name>
        <dbReference type="ChEBI" id="CHEBI:30616"/>
    </ligand>
</feature>
<keyword evidence="1 12" id="KW-0533">Nickel</keyword>
<keyword evidence="2 12" id="KW-0808">Transferase</keyword>
<feature type="binding site" evidence="12">
    <location>
        <position position="11"/>
    </location>
    <ligand>
        <name>CTP</name>
        <dbReference type="ChEBI" id="CHEBI:37563"/>
    </ligand>
</feature>
<dbReference type="PROSITE" id="PS51831">
    <property type="entry name" value="HD"/>
    <property type="match status" value="1"/>
</dbReference>
<dbReference type="Gene3D" id="3.30.460.10">
    <property type="entry name" value="Beta Polymerase, domain 2"/>
    <property type="match status" value="1"/>
</dbReference>
<keyword evidence="10 12" id="KW-0460">Magnesium</keyword>
<evidence type="ECO:0000256" key="10">
    <source>
        <dbReference type="ARBA" id="ARBA00022842"/>
    </source>
</evidence>
<comment type="subunit">
    <text evidence="12">Monomer. Can also form homodimers and oligomers.</text>
</comment>
<dbReference type="Pfam" id="PF01966">
    <property type="entry name" value="HD"/>
    <property type="match status" value="1"/>
</dbReference>
<keyword evidence="9 12" id="KW-0067">ATP-binding</keyword>
<dbReference type="InterPro" id="IPR050124">
    <property type="entry name" value="tRNA_CCA-adding_enzyme"/>
</dbReference>
<dbReference type="GO" id="GO:0000049">
    <property type="term" value="F:tRNA binding"/>
    <property type="evidence" value="ECO:0007669"/>
    <property type="project" value="UniProtKB-UniRule"/>
</dbReference>
<dbReference type="InterPro" id="IPR006674">
    <property type="entry name" value="HD_domain"/>
</dbReference>
<comment type="cofactor">
    <cofactor evidence="12">
        <name>Ni(2+)</name>
        <dbReference type="ChEBI" id="CHEBI:49786"/>
    </cofactor>
    <text evidence="12">Nickel for phosphatase activity.</text>
</comment>
<dbReference type="Pfam" id="PF01743">
    <property type="entry name" value="PolyA_pol"/>
    <property type="match status" value="1"/>
</dbReference>
<dbReference type="InterPro" id="IPR032828">
    <property type="entry name" value="PolyA_RNA-bd"/>
</dbReference>
<feature type="binding site" evidence="12">
    <location>
        <position position="21"/>
    </location>
    <ligand>
        <name>Mg(2+)</name>
        <dbReference type="ChEBI" id="CHEBI:18420"/>
    </ligand>
</feature>
<dbReference type="GO" id="GO:0016791">
    <property type="term" value="F:phosphatase activity"/>
    <property type="evidence" value="ECO:0007669"/>
    <property type="project" value="UniProtKB-UniRule"/>
</dbReference>
<evidence type="ECO:0000256" key="2">
    <source>
        <dbReference type="ARBA" id="ARBA00022679"/>
    </source>
</evidence>
<feature type="domain" description="HD" evidence="13">
    <location>
        <begin position="229"/>
        <end position="330"/>
    </location>
</feature>
<dbReference type="HAMAP" id="MF_01262">
    <property type="entry name" value="CCA_bact_type2"/>
    <property type="match status" value="1"/>
</dbReference>
<dbReference type="GO" id="GO:0005524">
    <property type="term" value="F:ATP binding"/>
    <property type="evidence" value="ECO:0007669"/>
    <property type="project" value="UniProtKB-UniRule"/>
</dbReference>
<dbReference type="CDD" id="cd05398">
    <property type="entry name" value="NT_ClassII-CCAase"/>
    <property type="match status" value="1"/>
</dbReference>
<feature type="binding site" evidence="12">
    <location>
        <position position="8"/>
    </location>
    <ligand>
        <name>CTP</name>
        <dbReference type="ChEBI" id="CHEBI:37563"/>
    </ligand>
</feature>
<comment type="cofactor">
    <cofactor evidence="12">
        <name>Mg(2+)</name>
        <dbReference type="ChEBI" id="CHEBI:18420"/>
    </cofactor>
    <text evidence="12">Magnesium is required for nucleotidyltransferase activity.</text>
</comment>
<comment type="function">
    <text evidence="12">Catalyzes the addition and repair of the essential 3'-terminal CCA sequence in tRNAs without using a nucleic acid template. Adds these three nucleotides in the order of C, C, and A to the tRNA nucleotide-73, using CTP and ATP as substrates and producing inorganic pyrophosphate. tRNA 3'-terminal CCA addition is required both for tRNA processing and repair. Also involved in tRNA surveillance by mediating tandem CCA addition to generate a CCACCA at the 3' terminus of unstable tRNAs. While stable tRNAs receive only 3'-terminal CCA, unstable tRNAs are marked with CCACCA and rapidly degraded.</text>
</comment>
<dbReference type="EC" id="3.1.3.-" evidence="12"/>
<dbReference type="HAMAP" id="MF_01261">
    <property type="entry name" value="CCA_bact_type1"/>
    <property type="match status" value="1"/>
</dbReference>
<evidence type="ECO:0000256" key="12">
    <source>
        <dbReference type="HAMAP-Rule" id="MF_01261"/>
    </source>
</evidence>
<keyword evidence="12" id="KW-0511">Multifunctional enzyme</keyword>
<dbReference type="InterPro" id="IPR003607">
    <property type="entry name" value="HD/PDEase_dom"/>
</dbReference>
<evidence type="ECO:0000313" key="14">
    <source>
        <dbReference type="EMBL" id="RUQ90439.1"/>
    </source>
</evidence>
<evidence type="ECO:0000256" key="3">
    <source>
        <dbReference type="ARBA" id="ARBA00022694"/>
    </source>
</evidence>
<dbReference type="RefSeq" id="WP_127111068.1">
    <property type="nucleotide sequence ID" value="NZ_RZGR01000004.1"/>
</dbReference>
<accession>A0A433JLZ0</accession>
<dbReference type="PIRSF" id="PIRSF000813">
    <property type="entry name" value="CCA_bact"/>
    <property type="match status" value="1"/>
</dbReference>
<keyword evidence="3 12" id="KW-0819">tRNA processing</keyword>
<feature type="binding site" evidence="12">
    <location>
        <position position="91"/>
    </location>
    <ligand>
        <name>CTP</name>
        <dbReference type="ChEBI" id="CHEBI:37563"/>
    </ligand>
</feature>
<dbReference type="InterPro" id="IPR002646">
    <property type="entry name" value="PolA_pol_head_dom"/>
</dbReference>
<organism evidence="14 15">
    <name type="scientific">Legionella septentrionalis</name>
    <dbReference type="NCBI Taxonomy" id="2498109"/>
    <lineage>
        <taxon>Bacteria</taxon>
        <taxon>Pseudomonadati</taxon>
        <taxon>Pseudomonadota</taxon>
        <taxon>Gammaproteobacteria</taxon>
        <taxon>Legionellales</taxon>
        <taxon>Legionellaceae</taxon>
        <taxon>Legionella</taxon>
    </lineage>
</organism>
<dbReference type="Gene3D" id="1.10.3090.10">
    <property type="entry name" value="cca-adding enzyme, domain 2"/>
    <property type="match status" value="1"/>
</dbReference>
<dbReference type="GO" id="GO:0000287">
    <property type="term" value="F:magnesium ion binding"/>
    <property type="evidence" value="ECO:0007669"/>
    <property type="project" value="UniProtKB-UniRule"/>
</dbReference>
<evidence type="ECO:0000256" key="7">
    <source>
        <dbReference type="ARBA" id="ARBA00022800"/>
    </source>
</evidence>
<dbReference type="Pfam" id="PF12627">
    <property type="entry name" value="PolyA_pol_RNAbd"/>
    <property type="match status" value="1"/>
</dbReference>
<keyword evidence="7 12" id="KW-0692">RNA repair</keyword>
<dbReference type="InterPro" id="IPR043519">
    <property type="entry name" value="NT_sf"/>
</dbReference>
<evidence type="ECO:0000256" key="1">
    <source>
        <dbReference type="ARBA" id="ARBA00022596"/>
    </source>
</evidence>
<keyword evidence="8 12" id="KW-0378">Hydrolase</keyword>
<comment type="similarity">
    <text evidence="12">Belongs to the tRNA nucleotidyltransferase/poly(A) polymerase family. Bacterial CCA-adding enzyme type 1 subfamily.</text>
</comment>
<evidence type="ECO:0000259" key="13">
    <source>
        <dbReference type="PROSITE" id="PS51831"/>
    </source>
</evidence>
<gene>
    <name evidence="12" type="primary">cca</name>
    <name evidence="14" type="ORF">EKM59_02215</name>
</gene>
<dbReference type="SUPFAM" id="SSF81301">
    <property type="entry name" value="Nucleotidyltransferase"/>
    <property type="match status" value="1"/>
</dbReference>
<protein>
    <recommendedName>
        <fullName evidence="12">Multifunctional CCA protein</fullName>
    </recommendedName>
    <domain>
        <recommendedName>
            <fullName evidence="12">CCA-adding enzyme</fullName>
            <ecNumber evidence="12">2.7.7.72</ecNumber>
        </recommendedName>
        <alternativeName>
            <fullName evidence="12">CCA tRNA nucleotidyltransferase</fullName>
        </alternativeName>
        <alternativeName>
            <fullName evidence="12">tRNA CCA-pyrophosphorylase</fullName>
        </alternativeName>
        <alternativeName>
            <fullName evidence="12">tRNA adenylyl-/cytidylyl-transferase</fullName>
        </alternativeName>
        <alternativeName>
            <fullName evidence="12">tRNA nucleotidyltransferase</fullName>
        </alternativeName>
        <alternativeName>
            <fullName evidence="12">tRNA-NT</fullName>
        </alternativeName>
    </domain>
    <domain>
        <recommendedName>
            <fullName evidence="12">2'-nucleotidase</fullName>
            <ecNumber evidence="12">3.1.3.-</ecNumber>
        </recommendedName>
    </domain>
    <domain>
        <recommendedName>
            <fullName evidence="12">2',3'-cyclic phosphodiesterase</fullName>
            <ecNumber evidence="12">3.1.4.-</ecNumber>
        </recommendedName>
    </domain>
    <domain>
        <recommendedName>
            <fullName evidence="12">Phosphatase</fullName>
        </recommendedName>
    </domain>
</protein>
<feature type="binding site" evidence="12">
    <location>
        <position position="141"/>
    </location>
    <ligand>
        <name>CTP</name>
        <dbReference type="ChEBI" id="CHEBI:37563"/>
    </ligand>
</feature>
<comment type="catalytic activity">
    <reaction evidence="12">
        <text>a tRNA with a 3' CCA end + 2 CTP + ATP = a tRNA with a 3' CCACCA end + 3 diphosphate</text>
        <dbReference type="Rhea" id="RHEA:76235"/>
        <dbReference type="Rhea" id="RHEA-COMP:10468"/>
        <dbReference type="Rhea" id="RHEA-COMP:18655"/>
        <dbReference type="ChEBI" id="CHEBI:30616"/>
        <dbReference type="ChEBI" id="CHEBI:33019"/>
        <dbReference type="ChEBI" id="CHEBI:37563"/>
        <dbReference type="ChEBI" id="CHEBI:83071"/>
        <dbReference type="ChEBI" id="CHEBI:195187"/>
    </reaction>
</comment>
<reference evidence="14 15" key="1">
    <citation type="submission" date="2018-12" db="EMBL/GenBank/DDBJ databases">
        <title>Legionella sp,whole genome shotgun sequence.</title>
        <authorList>
            <person name="Wu H."/>
        </authorList>
    </citation>
    <scope>NUCLEOTIDE SEQUENCE [LARGE SCALE GENOMIC DNA]</scope>
    <source>
        <strain evidence="15">km714</strain>
    </source>
</reference>
<keyword evidence="5 12" id="KW-0479">Metal-binding</keyword>
<evidence type="ECO:0000256" key="6">
    <source>
        <dbReference type="ARBA" id="ARBA00022741"/>
    </source>
</evidence>
<dbReference type="EC" id="2.7.7.72" evidence="12"/>
<comment type="miscellaneous">
    <text evidence="12">A single active site specifically recognizes both ATP and CTP and is responsible for their addition.</text>
</comment>
<feature type="binding site" evidence="12">
    <location>
        <position position="91"/>
    </location>
    <ligand>
        <name>ATP</name>
        <dbReference type="ChEBI" id="CHEBI:30616"/>
    </ligand>
</feature>
<dbReference type="EC" id="3.1.4.-" evidence="12"/>
<evidence type="ECO:0000256" key="11">
    <source>
        <dbReference type="ARBA" id="ARBA00022884"/>
    </source>
</evidence>
<feature type="binding site" evidence="12">
    <location>
        <position position="11"/>
    </location>
    <ligand>
        <name>ATP</name>
        <dbReference type="ChEBI" id="CHEBI:30616"/>
    </ligand>
</feature>
<keyword evidence="6 12" id="KW-0547">Nucleotide-binding</keyword>